<protein>
    <submittedName>
        <fullName evidence="2">Uncharacterized protein</fullName>
    </submittedName>
</protein>
<dbReference type="EMBL" id="MFLI01000014">
    <property type="protein sequence ID" value="OGG62035.1"/>
    <property type="molecule type" value="Genomic_DNA"/>
</dbReference>
<dbReference type="Proteomes" id="UP000178532">
    <property type="component" value="Unassembled WGS sequence"/>
</dbReference>
<comment type="caution">
    <text evidence="2">The sequence shown here is derived from an EMBL/GenBank/DDBJ whole genome shotgun (WGS) entry which is preliminary data.</text>
</comment>
<dbReference type="STRING" id="1798495.A3C19_02875"/>
<keyword evidence="1" id="KW-1133">Transmembrane helix</keyword>
<keyword evidence="1" id="KW-0472">Membrane</keyword>
<evidence type="ECO:0000256" key="1">
    <source>
        <dbReference type="SAM" id="Phobius"/>
    </source>
</evidence>
<feature type="transmembrane region" description="Helical" evidence="1">
    <location>
        <begin position="12"/>
        <end position="33"/>
    </location>
</feature>
<sequence>MTFARYTKGQVILLTLVFAGIFMTVSTALVGYVTAYGRMERATVAVAQALAIAEGALDEANSQLNQDPSYDGEEDTPLGNGVFTVSVAGVDSHTKRMTATGYVPDSQNPTAVKKVEANVGLSNDVISFHYGIQAGNGGFTMDNSSSITGNVFSNGPVIGSSENDIRGDVVSAGPSGWVYGIHATGSVYAHTIGKEGENTTIDKDAYYTTIVDTTVSGTPYPDSPDQTSVPLPISDSQISEWEAFAESGGTITACDAQGNYVVSETMSLGPKKIACNLVVKNTSGILTITGPLWVTGNITTQTTPTIRIDPALGSENVAIIADNPSNRAGSGIVVIGQSTIFQGSGADDSFVFLISQNNSAETGGATVAIDMSQGASALVAYASHGLLTLSQSVGVKEATGYKIALSQSANVVYDTGLPNAMFKSGPGGSWGFIPGTYAITR</sequence>
<dbReference type="AlphaFoldDB" id="A0A1F6DKS9"/>
<keyword evidence="1" id="KW-0812">Transmembrane</keyword>
<name>A0A1F6DKS9_9BACT</name>
<gene>
    <name evidence="2" type="ORF">A3C19_02875</name>
</gene>
<reference evidence="2 3" key="1">
    <citation type="journal article" date="2016" name="Nat. Commun.">
        <title>Thousands of microbial genomes shed light on interconnected biogeochemical processes in an aquifer system.</title>
        <authorList>
            <person name="Anantharaman K."/>
            <person name="Brown C.T."/>
            <person name="Hug L.A."/>
            <person name="Sharon I."/>
            <person name="Castelle C.J."/>
            <person name="Probst A.J."/>
            <person name="Thomas B.C."/>
            <person name="Singh A."/>
            <person name="Wilkins M.J."/>
            <person name="Karaoz U."/>
            <person name="Brodie E.L."/>
            <person name="Williams K.H."/>
            <person name="Hubbard S.S."/>
            <person name="Banfield J.F."/>
        </authorList>
    </citation>
    <scope>NUCLEOTIDE SEQUENCE [LARGE SCALE GENOMIC DNA]</scope>
</reference>
<organism evidence="2 3">
    <name type="scientific">Candidatus Kaiserbacteria bacterium RIFCSPHIGHO2_02_FULL_54_22</name>
    <dbReference type="NCBI Taxonomy" id="1798495"/>
    <lineage>
        <taxon>Bacteria</taxon>
        <taxon>Candidatus Kaiseribacteriota</taxon>
    </lineage>
</organism>
<proteinExistence type="predicted"/>
<accession>A0A1F6DKS9</accession>
<evidence type="ECO:0000313" key="3">
    <source>
        <dbReference type="Proteomes" id="UP000178532"/>
    </source>
</evidence>
<evidence type="ECO:0000313" key="2">
    <source>
        <dbReference type="EMBL" id="OGG62035.1"/>
    </source>
</evidence>